<dbReference type="SMART" id="SM00267">
    <property type="entry name" value="GGDEF"/>
    <property type="match status" value="1"/>
</dbReference>
<dbReference type="InterPro" id="IPR050469">
    <property type="entry name" value="Diguanylate_Cyclase"/>
</dbReference>
<reference evidence="3 5" key="1">
    <citation type="submission" date="2016-10" db="EMBL/GenBank/DDBJ databases">
        <authorList>
            <person name="Varghese N."/>
            <person name="Submissions S."/>
        </authorList>
    </citation>
    <scope>NUCLEOTIDE SEQUENCE [LARGE SCALE GENOMIC DNA]</scope>
    <source>
        <strain evidence="3 5">CGMCC 1.11215</strain>
    </source>
</reference>
<dbReference type="InterPro" id="IPR043128">
    <property type="entry name" value="Rev_trsase/Diguanyl_cyclase"/>
</dbReference>
<feature type="transmembrane region" description="Helical" evidence="1">
    <location>
        <begin position="120"/>
        <end position="142"/>
    </location>
</feature>
<dbReference type="Proteomes" id="UP000199639">
    <property type="component" value="Unassembled WGS sequence"/>
</dbReference>
<accession>A0A4R8V4L2</accession>
<dbReference type="Pfam" id="PF00990">
    <property type="entry name" value="GGDEF"/>
    <property type="match status" value="1"/>
</dbReference>
<organism evidence="3 5">
    <name type="scientific">Cryobacterium flavum</name>
    <dbReference type="NCBI Taxonomy" id="1424659"/>
    <lineage>
        <taxon>Bacteria</taxon>
        <taxon>Bacillati</taxon>
        <taxon>Actinomycetota</taxon>
        <taxon>Actinomycetes</taxon>
        <taxon>Micrococcales</taxon>
        <taxon>Microbacteriaceae</taxon>
        <taxon>Cryobacterium</taxon>
    </lineage>
</organism>
<dbReference type="NCBIfam" id="TIGR00254">
    <property type="entry name" value="GGDEF"/>
    <property type="match status" value="1"/>
</dbReference>
<dbReference type="PROSITE" id="PS50887">
    <property type="entry name" value="GGDEF"/>
    <property type="match status" value="1"/>
</dbReference>
<evidence type="ECO:0000313" key="3">
    <source>
        <dbReference type="EMBL" id="SDN38597.1"/>
    </source>
</evidence>
<keyword evidence="1" id="KW-1133">Transmembrane helix</keyword>
<dbReference type="GO" id="GO:0052621">
    <property type="term" value="F:diguanylate cyclase activity"/>
    <property type="evidence" value="ECO:0007669"/>
    <property type="project" value="TreeGrafter"/>
</dbReference>
<evidence type="ECO:0000313" key="4">
    <source>
        <dbReference type="EMBL" id="TFB77132.1"/>
    </source>
</evidence>
<protein>
    <submittedName>
        <fullName evidence="3 4">Diguanylate cyclase</fullName>
    </submittedName>
</protein>
<reference evidence="4 6" key="2">
    <citation type="submission" date="2019-03" db="EMBL/GenBank/DDBJ databases">
        <title>Genomics of glacier-inhabiting Cryobacterium strains.</title>
        <authorList>
            <person name="Liu Q."/>
            <person name="Xin Y.-H."/>
        </authorList>
    </citation>
    <scope>NUCLEOTIDE SEQUENCE [LARGE SCALE GENOMIC DNA]</scope>
    <source>
        <strain evidence="4 6">Hh8</strain>
    </source>
</reference>
<dbReference type="EMBL" id="SOFD01000025">
    <property type="protein sequence ID" value="TFB77132.1"/>
    <property type="molecule type" value="Genomic_DNA"/>
</dbReference>
<keyword evidence="1" id="KW-0472">Membrane</keyword>
<keyword evidence="1" id="KW-0812">Transmembrane</keyword>
<feature type="domain" description="GGDEF" evidence="2">
    <location>
        <begin position="255"/>
        <end position="387"/>
    </location>
</feature>
<dbReference type="STRING" id="1424659.SAMN05216368_105105"/>
<dbReference type="InterPro" id="IPR029787">
    <property type="entry name" value="Nucleotide_cyclase"/>
</dbReference>
<dbReference type="RefSeq" id="WP_092340313.1">
    <property type="nucleotide sequence ID" value="NZ_FNIB01000005.1"/>
</dbReference>
<evidence type="ECO:0000313" key="6">
    <source>
        <dbReference type="Proteomes" id="UP000298252"/>
    </source>
</evidence>
<feature type="transmembrane region" description="Helical" evidence="1">
    <location>
        <begin position="154"/>
        <end position="172"/>
    </location>
</feature>
<dbReference type="Proteomes" id="UP000298252">
    <property type="component" value="Unassembled WGS sequence"/>
</dbReference>
<proteinExistence type="predicted"/>
<dbReference type="SUPFAM" id="SSF55073">
    <property type="entry name" value="Nucleotide cyclase"/>
    <property type="match status" value="1"/>
</dbReference>
<evidence type="ECO:0000256" key="1">
    <source>
        <dbReference type="SAM" id="Phobius"/>
    </source>
</evidence>
<name>A0A4R8V4L2_9MICO</name>
<dbReference type="EMBL" id="FNIB01000005">
    <property type="protein sequence ID" value="SDN38597.1"/>
    <property type="molecule type" value="Genomic_DNA"/>
</dbReference>
<dbReference type="AlphaFoldDB" id="A0A4R8V4L2"/>
<feature type="transmembrane region" description="Helical" evidence="1">
    <location>
        <begin position="6"/>
        <end position="26"/>
    </location>
</feature>
<evidence type="ECO:0000313" key="5">
    <source>
        <dbReference type="Proteomes" id="UP000199639"/>
    </source>
</evidence>
<feature type="transmembrane region" description="Helical" evidence="1">
    <location>
        <begin position="61"/>
        <end position="84"/>
    </location>
</feature>
<dbReference type="InterPro" id="IPR000160">
    <property type="entry name" value="GGDEF_dom"/>
</dbReference>
<feature type="transmembrane region" description="Helical" evidence="1">
    <location>
        <begin position="38"/>
        <end position="55"/>
    </location>
</feature>
<evidence type="ECO:0000259" key="2">
    <source>
        <dbReference type="PROSITE" id="PS50887"/>
    </source>
</evidence>
<feature type="transmembrane region" description="Helical" evidence="1">
    <location>
        <begin position="192"/>
        <end position="210"/>
    </location>
</feature>
<feature type="transmembrane region" description="Helical" evidence="1">
    <location>
        <begin position="96"/>
        <end position="114"/>
    </location>
</feature>
<sequence length="394" mass="40444">MQLDTMTLLQLNGVVIALCGVVFILNTAFNRNDSVGRIWSLAFIAGMMVTIAHGASDTGQMIWWAIVVANVTLTVAVGSVWAGLRRYNGRSRSRSFWVIAAFSVLVLAATLLHGEAAGRWAGAAELWIGLAVLAALGALEAARGLLRRNLSGRILSVALWTAAVAATARAVVFTVDGVGGAVFATYFSTAQFAALSLCLVVLMTVAAAALRAQQGSGSAVGDVTDGIHSAAGVLSAAAFVQAATDHLDRAENAGVGLALIGADIDNLPEINIAFGRVAGDEAITRFATKLRASAPVLSIVGHRASGRFLVLAGAASAAEARALAERIQTTLVDETLTEASLIRLTASFGIADTFDHGFTLTALSAAVNTAIDTVKTAGGNNIAVELAATDSARS</sequence>
<dbReference type="Gene3D" id="3.30.70.270">
    <property type="match status" value="1"/>
</dbReference>
<gene>
    <name evidence="4" type="ORF">E3O21_09560</name>
    <name evidence="3" type="ORF">SAMN05216368_105105</name>
</gene>
<dbReference type="PANTHER" id="PTHR45138:SF9">
    <property type="entry name" value="DIGUANYLATE CYCLASE DGCM-RELATED"/>
    <property type="match status" value="1"/>
</dbReference>
<keyword evidence="6" id="KW-1185">Reference proteome</keyword>
<dbReference type="PANTHER" id="PTHR45138">
    <property type="entry name" value="REGULATORY COMPONENTS OF SENSORY TRANSDUCTION SYSTEM"/>
    <property type="match status" value="1"/>
</dbReference>